<evidence type="ECO:0000313" key="4">
    <source>
        <dbReference type="Proteomes" id="UP000182259"/>
    </source>
</evidence>
<dbReference type="InterPro" id="IPR029058">
    <property type="entry name" value="AB_hydrolase_fold"/>
</dbReference>
<dbReference type="GO" id="GO:0004806">
    <property type="term" value="F:triacylglycerol lipase activity"/>
    <property type="evidence" value="ECO:0007669"/>
    <property type="project" value="UniProtKB-EC"/>
</dbReference>
<dbReference type="GO" id="GO:0016042">
    <property type="term" value="P:lipid catabolic process"/>
    <property type="evidence" value="ECO:0007669"/>
    <property type="project" value="InterPro"/>
</dbReference>
<dbReference type="EMBL" id="LT635764">
    <property type="protein sequence ID" value="SGZ49901.1"/>
    <property type="molecule type" value="Genomic_DNA"/>
</dbReference>
<organism evidence="3 4">
    <name type="scientific">Sungouiella intermedia</name>
    <dbReference type="NCBI Taxonomy" id="45354"/>
    <lineage>
        <taxon>Eukaryota</taxon>
        <taxon>Fungi</taxon>
        <taxon>Dikarya</taxon>
        <taxon>Ascomycota</taxon>
        <taxon>Saccharomycotina</taxon>
        <taxon>Pichiomycetes</taxon>
        <taxon>Metschnikowiaceae</taxon>
        <taxon>Sungouiella</taxon>
    </lineage>
</organism>
<sequence>MKKFFLVWFIWLYAVSALYVKPKLALEDDFYIAPDNIDDYSEGDVIRHRPAPGMIRSIYYPIEIKNAWQFLVRSTDSRGNATAIVTTVLEPFDADPTKLLSYQFAEDSASIDCSPSYSILFGAKMDTVVLQAEMILLTTGLSRGWFVVAPDYEGPQGAFTAGRQAGHATLDSIRAVLNTQNITRIDPDAKVAMWGYSGGTIASGWAAQLQPKYAPELKDNLIGVAVGGWVTNITLTAQATDQTIFAGLIPNCINGIILEFPYLKDTVYNSLNEDRRDWFFRAKDQCLLNSVFKYAFHNFFSGLHPYFKDGWSFFQMEEIKEIVDYNTLALTEDQGYPEIPMFVFHSTADEVVPFPGAQRAYENYCDWGIDSLEFAVSNSTGHVLEVVEGSGAAIKWLSDRFEGKDPVKGCKKTVRRTNLEYPGADLSYYQIARTLFTSFSGEIGVSYPRNTTSTEAFDDKYEWVIEQLTKIGPIPFKKRADQYLIE</sequence>
<dbReference type="Gene3D" id="1.10.260.130">
    <property type="match status" value="1"/>
</dbReference>
<dbReference type="PANTHER" id="PTHR34853:SF1">
    <property type="entry name" value="LIPASE 5"/>
    <property type="match status" value="1"/>
</dbReference>
<gene>
    <name evidence="3" type="ORF">SAMEA4029009_CIC11G00000001201</name>
</gene>
<name>A0A1L0FZL9_9ASCO</name>
<proteinExistence type="predicted"/>
<reference evidence="3 4" key="1">
    <citation type="submission" date="2016-10" db="EMBL/GenBank/DDBJ databases">
        <authorList>
            <person name="de Groot N.N."/>
        </authorList>
    </citation>
    <scope>NUCLEOTIDE SEQUENCE [LARGE SCALE GENOMIC DNA]</scope>
    <source>
        <strain evidence="3 4">PYCC 4715</strain>
    </source>
</reference>
<keyword evidence="2" id="KW-0732">Signal</keyword>
<dbReference type="Proteomes" id="UP000182259">
    <property type="component" value="Chromosome I"/>
</dbReference>
<dbReference type="AlphaFoldDB" id="A0A1L0FZL9"/>
<evidence type="ECO:0000313" key="3">
    <source>
        <dbReference type="EMBL" id="SGZ49901.1"/>
    </source>
</evidence>
<comment type="catalytic activity">
    <reaction evidence="1">
        <text>a triacylglycerol + H2O = a diacylglycerol + a fatty acid + H(+)</text>
        <dbReference type="Rhea" id="RHEA:12044"/>
        <dbReference type="ChEBI" id="CHEBI:15377"/>
        <dbReference type="ChEBI" id="CHEBI:15378"/>
        <dbReference type="ChEBI" id="CHEBI:17855"/>
        <dbReference type="ChEBI" id="CHEBI:18035"/>
        <dbReference type="ChEBI" id="CHEBI:28868"/>
        <dbReference type="EC" id="3.1.1.3"/>
    </reaction>
    <physiologicalReaction direction="left-to-right" evidence="1">
        <dbReference type="Rhea" id="RHEA:12045"/>
    </physiologicalReaction>
</comment>
<protein>
    <submittedName>
        <fullName evidence="3">CIC11C00000001201</fullName>
    </submittedName>
</protein>
<evidence type="ECO:0000256" key="2">
    <source>
        <dbReference type="SAM" id="SignalP"/>
    </source>
</evidence>
<dbReference type="InterPro" id="IPR005152">
    <property type="entry name" value="Lipase_secreted"/>
</dbReference>
<evidence type="ECO:0000256" key="1">
    <source>
        <dbReference type="ARBA" id="ARBA00023369"/>
    </source>
</evidence>
<accession>A0A1L0FZL9</accession>
<dbReference type="Pfam" id="PF03583">
    <property type="entry name" value="LIP"/>
    <property type="match status" value="1"/>
</dbReference>
<dbReference type="PANTHER" id="PTHR34853">
    <property type="match status" value="1"/>
</dbReference>
<dbReference type="Gene3D" id="3.40.50.1820">
    <property type="entry name" value="alpha/beta hydrolase"/>
    <property type="match status" value="1"/>
</dbReference>
<feature type="chain" id="PRO_5009680903" evidence="2">
    <location>
        <begin position="18"/>
        <end position="486"/>
    </location>
</feature>
<feature type="signal peptide" evidence="2">
    <location>
        <begin position="1"/>
        <end position="17"/>
    </location>
</feature>
<dbReference type="SUPFAM" id="SSF53474">
    <property type="entry name" value="alpha/beta-Hydrolases"/>
    <property type="match status" value="1"/>
</dbReference>